<dbReference type="GO" id="GO:0005506">
    <property type="term" value="F:iron ion binding"/>
    <property type="evidence" value="ECO:0007669"/>
    <property type="project" value="UniProtKB-ARBA"/>
</dbReference>
<evidence type="ECO:0000313" key="2">
    <source>
        <dbReference type="EMBL" id="GGD78156.1"/>
    </source>
</evidence>
<dbReference type="PANTHER" id="PTHR20883">
    <property type="entry name" value="PHYTANOYL-COA DIOXYGENASE DOMAIN CONTAINING 1"/>
    <property type="match status" value="1"/>
</dbReference>
<keyword evidence="2" id="KW-0223">Dioxygenase</keyword>
<evidence type="ECO:0000256" key="1">
    <source>
        <dbReference type="ARBA" id="ARBA00001954"/>
    </source>
</evidence>
<name>A0A916Z602_9BACT</name>
<dbReference type="SUPFAM" id="SSF51197">
    <property type="entry name" value="Clavaminate synthase-like"/>
    <property type="match status" value="1"/>
</dbReference>
<dbReference type="EMBL" id="BMKK01000013">
    <property type="protein sequence ID" value="GGD78156.1"/>
    <property type="molecule type" value="Genomic_DNA"/>
</dbReference>
<evidence type="ECO:0000313" key="3">
    <source>
        <dbReference type="Proteomes" id="UP000609064"/>
    </source>
</evidence>
<sequence>MIRTTEMNKVTEFQQNGFITLENIYTKEEINQILALIESVESDKPTFRKSADVFAIRQFIKELPEIKDLIFNEKLKATIKEFGGNEYFVIKSIYFDKPETSNWFVSYHQDLTISVDKKQEIKNFTSWTTKHNQSAVQPPLDILQNIFTIRIHLDKTDENNGALKVIPASHRKGFYRPENINWDEENETVCNVEQGGVMLMKPLLLHSSSRTTNNKRRRVVHIEFSDIDLPENLNWAEKELVELG</sequence>
<dbReference type="Proteomes" id="UP000609064">
    <property type="component" value="Unassembled WGS sequence"/>
</dbReference>
<comment type="cofactor">
    <cofactor evidence="1">
        <name>Fe(2+)</name>
        <dbReference type="ChEBI" id="CHEBI:29033"/>
    </cofactor>
</comment>
<accession>A0A916Z602</accession>
<reference evidence="2" key="1">
    <citation type="journal article" date="2014" name="Int. J. Syst. Evol. Microbiol.">
        <title>Complete genome sequence of Corynebacterium casei LMG S-19264T (=DSM 44701T), isolated from a smear-ripened cheese.</title>
        <authorList>
            <consortium name="US DOE Joint Genome Institute (JGI-PGF)"/>
            <person name="Walter F."/>
            <person name="Albersmeier A."/>
            <person name="Kalinowski J."/>
            <person name="Ruckert C."/>
        </authorList>
    </citation>
    <scope>NUCLEOTIDE SEQUENCE</scope>
    <source>
        <strain evidence="2">CGMCC 1.15958</strain>
    </source>
</reference>
<comment type="caution">
    <text evidence="2">The sequence shown here is derived from an EMBL/GenBank/DDBJ whole genome shotgun (WGS) entry which is preliminary data.</text>
</comment>
<organism evidence="2 3">
    <name type="scientific">Emticicia aquatilis</name>
    <dbReference type="NCBI Taxonomy" id="1537369"/>
    <lineage>
        <taxon>Bacteria</taxon>
        <taxon>Pseudomonadati</taxon>
        <taxon>Bacteroidota</taxon>
        <taxon>Cytophagia</taxon>
        <taxon>Cytophagales</taxon>
        <taxon>Leadbetterellaceae</taxon>
        <taxon>Emticicia</taxon>
    </lineage>
</organism>
<dbReference type="Pfam" id="PF05721">
    <property type="entry name" value="PhyH"/>
    <property type="match status" value="1"/>
</dbReference>
<dbReference type="AlphaFoldDB" id="A0A916Z602"/>
<proteinExistence type="predicted"/>
<reference evidence="2" key="2">
    <citation type="submission" date="2020-09" db="EMBL/GenBank/DDBJ databases">
        <authorList>
            <person name="Sun Q."/>
            <person name="Zhou Y."/>
        </authorList>
    </citation>
    <scope>NUCLEOTIDE SEQUENCE</scope>
    <source>
        <strain evidence="2">CGMCC 1.15958</strain>
    </source>
</reference>
<gene>
    <name evidence="2" type="ORF">GCM10011514_47690</name>
</gene>
<dbReference type="Gene3D" id="2.60.120.620">
    <property type="entry name" value="q2cbj1_9rhob like domain"/>
    <property type="match status" value="1"/>
</dbReference>
<protein>
    <submittedName>
        <fullName evidence="2">Phytanoyl-CoA dioxygenase</fullName>
    </submittedName>
</protein>
<keyword evidence="2" id="KW-0560">Oxidoreductase</keyword>
<dbReference type="InterPro" id="IPR008775">
    <property type="entry name" value="Phytyl_CoA_dOase-like"/>
</dbReference>
<dbReference type="GO" id="GO:0016706">
    <property type="term" value="F:2-oxoglutarate-dependent dioxygenase activity"/>
    <property type="evidence" value="ECO:0007669"/>
    <property type="project" value="UniProtKB-ARBA"/>
</dbReference>
<dbReference type="PANTHER" id="PTHR20883:SF48">
    <property type="entry name" value="ECTOINE DIOXYGENASE"/>
    <property type="match status" value="1"/>
</dbReference>
<keyword evidence="3" id="KW-1185">Reference proteome</keyword>